<proteinExistence type="predicted"/>
<comment type="caution">
    <text evidence="2">The sequence shown here is derived from an EMBL/GenBank/DDBJ whole genome shotgun (WGS) entry which is preliminary data.</text>
</comment>
<gene>
    <name evidence="2" type="ORF">MES5069_360179</name>
</gene>
<evidence type="ECO:0000313" key="3">
    <source>
        <dbReference type="Proteomes" id="UP001153050"/>
    </source>
</evidence>
<name>A0ABN8K1B9_9HYPH</name>
<reference evidence="2 3" key="1">
    <citation type="submission" date="2022-03" db="EMBL/GenBank/DDBJ databases">
        <authorList>
            <person name="Brunel B."/>
        </authorList>
    </citation>
    <scope>NUCLEOTIDE SEQUENCE [LARGE SCALE GENOMIC DNA]</scope>
    <source>
        <strain evidence="2">STM5069sample</strain>
    </source>
</reference>
<evidence type="ECO:0000313" key="2">
    <source>
        <dbReference type="EMBL" id="CAH2403148.1"/>
    </source>
</evidence>
<organism evidence="2 3">
    <name type="scientific">Mesorhizobium escarrei</name>
    <dbReference type="NCBI Taxonomy" id="666018"/>
    <lineage>
        <taxon>Bacteria</taxon>
        <taxon>Pseudomonadati</taxon>
        <taxon>Pseudomonadota</taxon>
        <taxon>Alphaproteobacteria</taxon>
        <taxon>Hyphomicrobiales</taxon>
        <taxon>Phyllobacteriaceae</taxon>
        <taxon>Mesorhizobium</taxon>
    </lineage>
</organism>
<sequence>MRLTNFFRKWLPESPRELRSRHPRPRGPRRRRLLGPNPAGAQMENNDSKQPVAATRELLSALLRSNLASFIQMVFQTLNPGTAYLGNWHIQAIAWHLQQVLDGRILRLVITMPPRSLKSISASVAFPAFVSRPRSRQGNHFGHIRAGTVDQAPKRLSTGSVI</sequence>
<protein>
    <submittedName>
        <fullName evidence="2">Uncharacterized protein</fullName>
    </submittedName>
</protein>
<feature type="compositionally biased region" description="Basic residues" evidence="1">
    <location>
        <begin position="21"/>
        <end position="33"/>
    </location>
</feature>
<accession>A0ABN8K1B9</accession>
<dbReference type="EMBL" id="CAKXZT010000131">
    <property type="protein sequence ID" value="CAH2403148.1"/>
    <property type="molecule type" value="Genomic_DNA"/>
</dbReference>
<evidence type="ECO:0000256" key="1">
    <source>
        <dbReference type="SAM" id="MobiDB-lite"/>
    </source>
</evidence>
<dbReference type="Proteomes" id="UP001153050">
    <property type="component" value="Unassembled WGS sequence"/>
</dbReference>
<keyword evidence="3" id="KW-1185">Reference proteome</keyword>
<feature type="region of interest" description="Disordered" evidence="1">
    <location>
        <begin position="17"/>
        <end position="51"/>
    </location>
</feature>